<dbReference type="Gene3D" id="3.30.40.10">
    <property type="entry name" value="Zinc/RING finger domain, C3HC4 (zinc finger)"/>
    <property type="match status" value="1"/>
</dbReference>
<protein>
    <submittedName>
        <fullName evidence="6">Similar to PHD-finger motif containing protein</fullName>
    </submittedName>
</protein>
<keyword evidence="3" id="KW-0862">Zinc</keyword>
<dbReference type="SUPFAM" id="SSF57903">
    <property type="entry name" value="FYVE/PHD zinc finger"/>
    <property type="match status" value="1"/>
</dbReference>
<feature type="compositionally biased region" description="Pro residues" evidence="4">
    <location>
        <begin position="376"/>
        <end position="388"/>
    </location>
</feature>
<evidence type="ECO:0000256" key="1">
    <source>
        <dbReference type="ARBA" id="ARBA00022723"/>
    </source>
</evidence>
<dbReference type="OMA" id="RPRYMNP"/>
<dbReference type="GO" id="GO:0070210">
    <property type="term" value="C:Rpd3L-Expanded complex"/>
    <property type="evidence" value="ECO:0007669"/>
    <property type="project" value="TreeGrafter"/>
</dbReference>
<dbReference type="PANTHER" id="PTHR47793:SF1">
    <property type="entry name" value="HISTONE DEACETYLASE COMPLEX SUBUNIT CTI6"/>
    <property type="match status" value="1"/>
</dbReference>
<dbReference type="InterPro" id="IPR013083">
    <property type="entry name" value="Znf_RING/FYVE/PHD"/>
</dbReference>
<name>E5AD31_LEPMJ</name>
<evidence type="ECO:0000313" key="6">
    <source>
        <dbReference type="EMBL" id="CBY02383.1"/>
    </source>
</evidence>
<evidence type="ECO:0000256" key="4">
    <source>
        <dbReference type="SAM" id="MobiDB-lite"/>
    </source>
</evidence>
<feature type="compositionally biased region" description="Basic and acidic residues" evidence="4">
    <location>
        <begin position="211"/>
        <end position="237"/>
    </location>
</feature>
<dbReference type="VEuPathDB" id="FungiDB:LEMA_P011700.1"/>
<feature type="compositionally biased region" description="Acidic residues" evidence="4">
    <location>
        <begin position="84"/>
        <end position="105"/>
    </location>
</feature>
<dbReference type="InterPro" id="IPR053051">
    <property type="entry name" value="HDAC_complex_subunit"/>
</dbReference>
<dbReference type="GO" id="GO:0061188">
    <property type="term" value="P:negative regulation of rDNA heterochromatin formation"/>
    <property type="evidence" value="ECO:0007669"/>
    <property type="project" value="TreeGrafter"/>
</dbReference>
<evidence type="ECO:0000256" key="3">
    <source>
        <dbReference type="ARBA" id="ARBA00022833"/>
    </source>
</evidence>
<dbReference type="GO" id="GO:0033698">
    <property type="term" value="C:Rpd3L complex"/>
    <property type="evidence" value="ECO:0007669"/>
    <property type="project" value="TreeGrafter"/>
</dbReference>
<dbReference type="EMBL" id="FP929139">
    <property type="protein sequence ID" value="CBY02383.1"/>
    <property type="molecule type" value="Genomic_DNA"/>
</dbReference>
<feature type="compositionally biased region" description="Polar residues" evidence="4">
    <location>
        <begin position="41"/>
        <end position="58"/>
    </location>
</feature>
<dbReference type="InterPro" id="IPR001965">
    <property type="entry name" value="Znf_PHD"/>
</dbReference>
<dbReference type="GO" id="GO:0008270">
    <property type="term" value="F:zinc ion binding"/>
    <property type="evidence" value="ECO:0007669"/>
    <property type="project" value="UniProtKB-KW"/>
</dbReference>
<reference evidence="7" key="1">
    <citation type="journal article" date="2011" name="Nat. Commun.">
        <title>Effector diversification within compartments of the Leptosphaeria maculans genome affected by Repeat-Induced Point mutations.</title>
        <authorList>
            <person name="Rouxel T."/>
            <person name="Grandaubert J."/>
            <person name="Hane J.K."/>
            <person name="Hoede C."/>
            <person name="van de Wouw A.P."/>
            <person name="Couloux A."/>
            <person name="Dominguez V."/>
            <person name="Anthouard V."/>
            <person name="Bally P."/>
            <person name="Bourras S."/>
            <person name="Cozijnsen A.J."/>
            <person name="Ciuffetti L.M."/>
            <person name="Degrave A."/>
            <person name="Dilmaghani A."/>
            <person name="Duret L."/>
            <person name="Fudal I."/>
            <person name="Goodwin S.B."/>
            <person name="Gout L."/>
            <person name="Glaser N."/>
            <person name="Linglin J."/>
            <person name="Kema G.H.J."/>
            <person name="Lapalu N."/>
            <person name="Lawrence C.B."/>
            <person name="May K."/>
            <person name="Meyer M."/>
            <person name="Ollivier B."/>
            <person name="Poulain J."/>
            <person name="Schoch C.L."/>
            <person name="Simon A."/>
            <person name="Spatafora J.W."/>
            <person name="Stachowiak A."/>
            <person name="Turgeon B.G."/>
            <person name="Tyler B.M."/>
            <person name="Vincent D."/>
            <person name="Weissenbach J."/>
            <person name="Amselem J."/>
            <person name="Quesneville H."/>
            <person name="Oliver R.P."/>
            <person name="Wincker P."/>
            <person name="Balesdent M.-H."/>
            <person name="Howlett B.J."/>
        </authorList>
    </citation>
    <scope>NUCLEOTIDE SEQUENCE [LARGE SCALE GENOMIC DNA]</scope>
    <source>
        <strain evidence="7">JN3 / isolate v23.1.3 / race Av1-4-5-6-7-8</strain>
    </source>
</reference>
<gene>
    <name evidence="6" type="ORF">LEMA_P011700.1</name>
</gene>
<evidence type="ECO:0000256" key="2">
    <source>
        <dbReference type="ARBA" id="ARBA00022771"/>
    </source>
</evidence>
<feature type="compositionally biased region" description="Polar residues" evidence="4">
    <location>
        <begin position="449"/>
        <end position="463"/>
    </location>
</feature>
<feature type="region of interest" description="Disordered" evidence="4">
    <location>
        <begin position="508"/>
        <end position="528"/>
    </location>
</feature>
<proteinExistence type="predicted"/>
<feature type="region of interest" description="Disordered" evidence="4">
    <location>
        <begin position="1"/>
        <end position="138"/>
    </location>
</feature>
<keyword evidence="2" id="KW-0863">Zinc-finger</keyword>
<dbReference type="PROSITE" id="PS01359">
    <property type="entry name" value="ZF_PHD_1"/>
    <property type="match status" value="1"/>
</dbReference>
<feature type="compositionally biased region" description="Basic and acidic residues" evidence="4">
    <location>
        <begin position="337"/>
        <end position="357"/>
    </location>
</feature>
<feature type="compositionally biased region" description="Basic residues" evidence="4">
    <location>
        <begin position="413"/>
        <end position="425"/>
    </location>
</feature>
<dbReference type="OrthoDB" id="418595at2759"/>
<feature type="compositionally biased region" description="Polar residues" evidence="4">
    <location>
        <begin position="393"/>
        <end position="403"/>
    </location>
</feature>
<feature type="domain" description="Zinc finger PHD-type" evidence="5">
    <location>
        <begin position="108"/>
        <end position="177"/>
    </location>
</feature>
<dbReference type="Pfam" id="PF20826">
    <property type="entry name" value="PHD_5"/>
    <property type="match status" value="1"/>
</dbReference>
<dbReference type="GO" id="GO:0061186">
    <property type="term" value="P:negative regulation of silent mating-type cassette heterochromatin formation"/>
    <property type="evidence" value="ECO:0007669"/>
    <property type="project" value="TreeGrafter"/>
</dbReference>
<feature type="compositionally biased region" description="Basic and acidic residues" evidence="4">
    <location>
        <begin position="262"/>
        <end position="274"/>
    </location>
</feature>
<dbReference type="STRING" id="985895.E5AD31"/>
<dbReference type="AlphaFoldDB" id="E5AD31"/>
<dbReference type="eggNOG" id="KOG1844">
    <property type="taxonomic scope" value="Eukaryota"/>
</dbReference>
<feature type="region of interest" description="Disordered" evidence="4">
    <location>
        <begin position="201"/>
        <end position="484"/>
    </location>
</feature>
<dbReference type="InParanoid" id="E5AD31"/>
<feature type="compositionally biased region" description="Low complexity" evidence="4">
    <location>
        <begin position="18"/>
        <end position="31"/>
    </location>
</feature>
<dbReference type="PANTHER" id="PTHR47793">
    <property type="entry name" value="HISTONE DEACETYLASE COMPLEX SUBUNIT CTI6"/>
    <property type="match status" value="1"/>
</dbReference>
<accession>E5AD31</accession>
<keyword evidence="1" id="KW-0479">Metal-binding</keyword>
<evidence type="ECO:0000313" key="7">
    <source>
        <dbReference type="Proteomes" id="UP000002668"/>
    </source>
</evidence>
<dbReference type="Proteomes" id="UP000002668">
    <property type="component" value="Genome"/>
</dbReference>
<sequence>MSPRRSSRARTTQPPPSVATAPSVSSSSVSSGRTERGSRPNGKQPSPQKSSTPHSLSSEEPEDGPRGAQLEPPLTRRRTREQDHDEDESTKLEDDLDDEMAEEDEVTRCLCGFQEYPGPPSDAGKSASALSDPDAQGDDLGGLFIQCDICKVWQHGGCVGIMEEAASPDEYFCEGCRKDLHKVMTSAKGWKYSRYIPVYDQQQGKNRKSSISKDADRQSSVGEKDRHERNDRNDRNARASVDSFGKRRSTMNSRAAYDEDEVLRKVLEESKHEGTAVSENGNRKKRSRDDSEETKSEVKRQRTSSRSPSDSPVLESEDDSTKASAPKQKPRGAAAKSQRDKENREKEREKERNDAANRRKGRAERRKGDELDDSEPTPPPAVEEPTMPPAAVQSTPADTTPTTEMKPAPAPRRGGRPPQKARGRLGRNQYSRDTLPAANGTSPKDDMAQSPQANATNGASNGHDSSDGTAGHKPAKSKNWRLQKLSWNDIRRPAGAMQNYIAQRQVEMAGEKQPSMAPAVQPTSATTNGTLQPELVTASDGGDLTNFKNLSTTQMMDFLSRDLVHWQQMISEPTDKSPKPRP</sequence>
<dbReference type="HOGENOM" id="CLU_020879_0_1_1"/>
<evidence type="ECO:0000259" key="5">
    <source>
        <dbReference type="SMART" id="SM00249"/>
    </source>
</evidence>
<dbReference type="SMART" id="SM00249">
    <property type="entry name" value="PHD"/>
    <property type="match status" value="1"/>
</dbReference>
<keyword evidence="7" id="KW-1185">Reference proteome</keyword>
<feature type="compositionally biased region" description="Basic and acidic residues" evidence="4">
    <location>
        <begin position="287"/>
        <end position="300"/>
    </location>
</feature>
<organism evidence="6 7">
    <name type="scientific">Leptosphaeria maculans (strain JN3 / isolate v23.1.3 / race Av1-4-5-6-7-8)</name>
    <name type="common">Blackleg fungus</name>
    <name type="synonym">Phoma lingam</name>
    <dbReference type="NCBI Taxonomy" id="985895"/>
    <lineage>
        <taxon>Eukaryota</taxon>
        <taxon>Fungi</taxon>
        <taxon>Dikarya</taxon>
        <taxon>Ascomycota</taxon>
        <taxon>Pezizomycotina</taxon>
        <taxon>Dothideomycetes</taxon>
        <taxon>Pleosporomycetidae</taxon>
        <taxon>Pleosporales</taxon>
        <taxon>Pleosporineae</taxon>
        <taxon>Leptosphaeriaceae</taxon>
        <taxon>Plenodomus</taxon>
        <taxon>Plenodomus lingam/Leptosphaeria maculans species complex</taxon>
    </lineage>
</organism>
<dbReference type="InterPro" id="IPR019786">
    <property type="entry name" value="Zinc_finger_PHD-type_CS"/>
</dbReference>
<dbReference type="InterPro" id="IPR011011">
    <property type="entry name" value="Znf_FYVE_PHD"/>
</dbReference>